<sequence length="247" mass="27503">MVAGETLQSLALVKVTISSRAPWIMLKLYKALVWPVIAYEMTVASPVNKDDITALEFNRGTVEVLLKKIGPRLLQLALNDEPDIPPMKRILLTLGILATTESYRSVQYDHIIGDSAFPLSMMLLTPYHDTGNLTSVKQTHNFKHSLTRMAIEWAFSHLKGRFRWLKHFDSPDLEFSVKAIMACCVHHDICVDQNDLLPADVEFSGHTGDFTTTVPQPDAGGKVKRDVIAASLNACSNACLIILIKLF</sequence>
<name>A0AA88ILM3_ARTSF</name>
<evidence type="ECO:0000313" key="4">
    <source>
        <dbReference type="EMBL" id="KAK2724012.1"/>
    </source>
</evidence>
<feature type="domain" description="DDE Tnp4" evidence="3">
    <location>
        <begin position="103"/>
        <end position="185"/>
    </location>
</feature>
<accession>A0AA88ILM3</accession>
<keyword evidence="2" id="KW-0479">Metal-binding</keyword>
<dbReference type="EMBL" id="JAVRJZ010000004">
    <property type="protein sequence ID" value="KAK2724012.1"/>
    <property type="molecule type" value="Genomic_DNA"/>
</dbReference>
<dbReference type="AlphaFoldDB" id="A0AA88ILM3"/>
<dbReference type="GO" id="GO:0046872">
    <property type="term" value="F:metal ion binding"/>
    <property type="evidence" value="ECO:0007669"/>
    <property type="project" value="UniProtKB-KW"/>
</dbReference>
<evidence type="ECO:0000259" key="3">
    <source>
        <dbReference type="Pfam" id="PF13359"/>
    </source>
</evidence>
<dbReference type="Pfam" id="PF13359">
    <property type="entry name" value="DDE_Tnp_4"/>
    <property type="match status" value="1"/>
</dbReference>
<evidence type="ECO:0000313" key="5">
    <source>
        <dbReference type="Proteomes" id="UP001187531"/>
    </source>
</evidence>
<gene>
    <name evidence="4" type="ORF">QYM36_002377</name>
</gene>
<dbReference type="InterPro" id="IPR027806">
    <property type="entry name" value="HARBI1_dom"/>
</dbReference>
<dbReference type="Proteomes" id="UP001187531">
    <property type="component" value="Unassembled WGS sequence"/>
</dbReference>
<organism evidence="4 5">
    <name type="scientific">Artemia franciscana</name>
    <name type="common">Brine shrimp</name>
    <name type="synonym">Artemia sanfranciscana</name>
    <dbReference type="NCBI Taxonomy" id="6661"/>
    <lineage>
        <taxon>Eukaryota</taxon>
        <taxon>Metazoa</taxon>
        <taxon>Ecdysozoa</taxon>
        <taxon>Arthropoda</taxon>
        <taxon>Crustacea</taxon>
        <taxon>Branchiopoda</taxon>
        <taxon>Anostraca</taxon>
        <taxon>Artemiidae</taxon>
        <taxon>Artemia</taxon>
    </lineage>
</organism>
<comment type="caution">
    <text evidence="4">The sequence shown here is derived from an EMBL/GenBank/DDBJ whole genome shotgun (WGS) entry which is preliminary data.</text>
</comment>
<keyword evidence="5" id="KW-1185">Reference proteome</keyword>
<evidence type="ECO:0000256" key="2">
    <source>
        <dbReference type="ARBA" id="ARBA00022723"/>
    </source>
</evidence>
<comment type="cofactor">
    <cofactor evidence="1">
        <name>a divalent metal cation</name>
        <dbReference type="ChEBI" id="CHEBI:60240"/>
    </cofactor>
</comment>
<protein>
    <recommendedName>
        <fullName evidence="3">DDE Tnp4 domain-containing protein</fullName>
    </recommendedName>
</protein>
<reference evidence="4" key="1">
    <citation type="submission" date="2023-07" db="EMBL/GenBank/DDBJ databases">
        <title>Chromosome-level genome assembly of Artemia franciscana.</title>
        <authorList>
            <person name="Jo E."/>
        </authorList>
    </citation>
    <scope>NUCLEOTIDE SEQUENCE</scope>
    <source>
        <tissue evidence="4">Whole body</tissue>
    </source>
</reference>
<proteinExistence type="predicted"/>
<evidence type="ECO:0000256" key="1">
    <source>
        <dbReference type="ARBA" id="ARBA00001968"/>
    </source>
</evidence>